<comment type="caution">
    <text evidence="1">The sequence shown here is derived from an EMBL/GenBank/DDBJ whole genome shotgun (WGS) entry which is preliminary data.</text>
</comment>
<evidence type="ECO:0000313" key="1">
    <source>
        <dbReference type="EMBL" id="KAJ3556259.1"/>
    </source>
</evidence>
<reference evidence="1" key="1">
    <citation type="submission" date="2022-07" db="EMBL/GenBank/DDBJ databases">
        <title>Genome Sequence of Phlebia brevispora.</title>
        <authorList>
            <person name="Buettner E."/>
        </authorList>
    </citation>
    <scope>NUCLEOTIDE SEQUENCE</scope>
    <source>
        <strain evidence="1">MPL23</strain>
    </source>
</reference>
<proteinExistence type="predicted"/>
<dbReference type="EMBL" id="JANHOG010000257">
    <property type="protein sequence ID" value="KAJ3556259.1"/>
    <property type="molecule type" value="Genomic_DNA"/>
</dbReference>
<protein>
    <submittedName>
        <fullName evidence="1">Uncharacterized protein</fullName>
    </submittedName>
</protein>
<evidence type="ECO:0000313" key="2">
    <source>
        <dbReference type="Proteomes" id="UP001148662"/>
    </source>
</evidence>
<keyword evidence="2" id="KW-1185">Reference proteome</keyword>
<gene>
    <name evidence="1" type="ORF">NM688_g2124</name>
</gene>
<accession>A0ACC1T9J8</accession>
<organism evidence="1 2">
    <name type="scientific">Phlebia brevispora</name>
    <dbReference type="NCBI Taxonomy" id="194682"/>
    <lineage>
        <taxon>Eukaryota</taxon>
        <taxon>Fungi</taxon>
        <taxon>Dikarya</taxon>
        <taxon>Basidiomycota</taxon>
        <taxon>Agaricomycotina</taxon>
        <taxon>Agaricomycetes</taxon>
        <taxon>Polyporales</taxon>
        <taxon>Meruliaceae</taxon>
        <taxon>Phlebia</taxon>
    </lineage>
</organism>
<name>A0ACC1T9J8_9APHY</name>
<sequence length="503" mass="54039">MFLTVHPFLSLLLVSFGLGSFAVPSHENVKRQGRTTPLLTVFPGQAALPTLADIINLNATNGTYLPIQNIQGDTLVGMKKAQEIFYFFHINDAPAFKSTMQSYISNITSVATLLSDPSAQPLAFVNVALSYSGLATLGIPDDIGDSQFSAGQFADAANLGDDVSQWETAFKGTNIHGVFLIGSDQSAYTTQYASDITSIFGSSITQVYQIDAAARPGSEAGHEHFGYLDGISNPAVMGFATTVLPGQTIVAPGTILCNRLGDLALRSLWALDGTFMAFRKLQQKVPEFDQWTLDNAVQDPSLNLTQQEGAQLLGARMFGRWPSGAPIDITPYADDPELGADPERNNNFDFSHLGSSLASDQSRCPFSAHIRKTNPRADLLDLDTINHAIRAGIPYGPEVTPAESSSSTTTEDRGFAFVEYQSDIANGFRFQQITWANTANFPPLKTVTPGIEPIIGQGGGKIASGLNPNDQVETYAVPDFVVPKGGEYFFVPSISTLSEVFVA</sequence>
<dbReference type="Proteomes" id="UP001148662">
    <property type="component" value="Unassembled WGS sequence"/>
</dbReference>